<sequence>MATMVKEKRKEKKKIKDNSKSERTVMPELLTSERPLNTIDIASTSNFVCNVLQDDTDTTLVLQCSVEIPENEELDINKETKTVDIKYTAEDLASLDSSSITKAKETKLEHSNVIKQCISTEISDLSQTQTKSLNEVTLQLQARKEFLTDNVGDNYLDLNKRVKNISIPKIENVTDARAKDIENPEAYLGIKEDGVIEESRGSLDGQILGEFIDNSQVIESTVRTTQEDVMPSAPLFEEDLQMTIQYKQPQEITPIPRDKVHCMSLDEAIKVFGGKEIEQVRIISEREEAIVEEGPVSGPEHPLVDLLSTFRSSLIAVERECINLTHGFADQEKSLPKLWRIEKRYINVAKQCTCGDNVDFRATYEHAELLKERLPVAKLKLEGLQRDVRESYCHHQHEALLTHCQIDELILETVQSSKGDIREALSLILNALRHSDGAPKLLADALQRWAAALANALVDKRDIRHLLFLLHHLFRQTRSVQWAVGVVNLSVEDSVAAAQIIALMDILLARSRLDTAVECTEDIEEGWEEVDRHGGSGAVSEGMLRERDLLSLLFVLPLRDLVARLVLFTNADIKQAREYEWGDTYGGRGVLKACCGVRVLLATFQRASIVHAQYTRLLHALREIAARVLLALSCLNMHSSFRGTYTKEMQIKVWAELEAAFVHGFILFGTEGIHRLPATLLTDESARDYCNTFIAGLHEKSTRRIEALSVEIPLQQCDVRVRIIAQAAIDRKYDHELAKAVLEFLFQGIKRKNVQCKGGCEAAAREWMPRLLAAHPYLHTLALHMVAEINQVELIDPANIDPLSVGTWRPTTGEIRAILEDWSQRAAQLLQYLLLCLDYTPYTGLPLDVQLAIGSFLCTWVRSSPSNSTQEWCWEVVRKLRVHRSWWKVALDAPPPEDEPTDNFSIAYTLLATSWGHCMPLICSQGVSALCTLATVRVRDAVHCLAPIMIVMAYSPESVSLTPKFTELFTIILNSGPSLVQRALGRGGVSGSMLLLELILKQLETETCFGLRRGSILNAWMHALWRYSLPNSSSAILDTAALACREWPHLDAHANLLLQEEQSKENVKQSVRNASAAPLLCECILRACHASKESHFYTRLLAALALQRANDQKIHVDNALQQIGANVSAEELVIYRSATAAMAAPLGHTSHLVLWRLFMHLYLQRPPHQSSDSSPAVGPLFFSGIVKSRTLSQIKKRLQDTAIYHYNEAESLKSAHNEATLTKSTGSANKSSKIVDDGMLLALSINDLTGQSSESSSESESSEEENESDNRDAKEQTDISRKTSLNLQLYHKEAEKLIRQYLLWLEEGDKVKALPHQADIARFIPQQPLEVSWRHALTISRPSLEVECETPTTPTVLFPQSTPLVETPFQIAVNTITGIKDRSRKRIRRNIAKSPLQDVDFKDTRTLLRLVDKHLKNIEKLAQDWCTEVDRISSLDVKLWELLSSLRVRRALPVIKKQCSNKCKPITLHVSQDEWCLSTSAERGIKDNRVSARSCIRRLARPRPHAARTVAALHTIARDNFTSFRLNFQRWICHDGRLCADLLSRWSRYSKNTLQQSQCGAIVSPQRLRLEQWPVVYVALLRAELPQHMLFSYLSKFDMTRWSTTAEPGARREIIEALTVALQRRGPNPDPQHHMLLDLLEMHTLAVINEVELCAHVLRCARATVNAALPMRHWTLVAKAVEKVAGGVPFDQLGHLLRELGVMWWEARTGIKGLKSATLYAPYSPYIARLLNVLLRAFVAAALKLSYAPERVSLYAWSALQESWGAWILPSVATPPLLPSLAEEEAFTSMLKHFVDALHQVMLDCPGSEIRILQHAFEWTIQTYLSVQSLHTPQETCVQMSALLAEMAKLPWTEHQWCFGKCLQAVMQVCGSNDKEFTSWCCQTWRSIASETWLRGDEDMTQEQLAPKLASLLYLFTGTHMPHDQKTLEEATRLPWWRLPELALGEAMDRFFVAHHNPALPYNELPHFSVILFASELSIHPHTPIQFRMSTHSRQKRCVAVSQIVRAACAPTLHLHVTGHCTTLLNVLTQLASCLESSSDEIEELLGRAIQIMCMDPAAAALPVWERWICNTTTRMVQACVSAAGVLTAFEYFATIADTAVKTLLRNKECGGWDEVVSRLRNSPWREPHALLVRGRLHAAYACALSHAQAQDAGAMRRTFSELRVANINFVENEAIVALWICYACRIAVTCSRDSPTDLADCVACVNQLVAGWGNPPRRSILKVVAMQADNDRPTNNHRLICRLAQCILNPNDVSLAGGFESACVGPLSGISSWGRNPTLGKLVRLAVTIYPQYERYFKIENELVSGE</sequence>
<evidence type="ECO:0000313" key="2">
    <source>
        <dbReference type="Proteomes" id="UP000824533"/>
    </source>
</evidence>
<keyword evidence="2" id="KW-1185">Reference proteome</keyword>
<gene>
    <name evidence="1" type="ORF">K1T71_006506</name>
</gene>
<dbReference type="EMBL" id="CM034397">
    <property type="protein sequence ID" value="KAJ0177633.1"/>
    <property type="molecule type" value="Genomic_DNA"/>
</dbReference>
<evidence type="ECO:0000313" key="1">
    <source>
        <dbReference type="EMBL" id="KAJ0177633.1"/>
    </source>
</evidence>
<dbReference type="Proteomes" id="UP000824533">
    <property type="component" value="Linkage Group LG11"/>
</dbReference>
<name>A0ACC1D181_9NEOP</name>
<proteinExistence type="predicted"/>
<reference evidence="1 2" key="1">
    <citation type="journal article" date="2021" name="Front. Genet.">
        <title>Chromosome-Level Genome Assembly Reveals Significant Gene Expansion in the Toll and IMD Signaling Pathways of Dendrolimus kikuchii.</title>
        <authorList>
            <person name="Zhou J."/>
            <person name="Wu P."/>
            <person name="Xiong Z."/>
            <person name="Liu N."/>
            <person name="Zhao N."/>
            <person name="Ji M."/>
            <person name="Qiu Y."/>
            <person name="Yang B."/>
        </authorList>
    </citation>
    <scope>NUCLEOTIDE SEQUENCE [LARGE SCALE GENOMIC DNA]</scope>
    <source>
        <strain evidence="1">Ann1</strain>
    </source>
</reference>
<comment type="caution">
    <text evidence="1">The sequence shown here is derived from an EMBL/GenBank/DDBJ whole genome shotgun (WGS) entry which is preliminary data.</text>
</comment>
<protein>
    <submittedName>
        <fullName evidence="1">Uncharacterized protein</fullName>
    </submittedName>
</protein>
<accession>A0ACC1D181</accession>
<organism evidence="1 2">
    <name type="scientific">Dendrolimus kikuchii</name>
    <dbReference type="NCBI Taxonomy" id="765133"/>
    <lineage>
        <taxon>Eukaryota</taxon>
        <taxon>Metazoa</taxon>
        <taxon>Ecdysozoa</taxon>
        <taxon>Arthropoda</taxon>
        <taxon>Hexapoda</taxon>
        <taxon>Insecta</taxon>
        <taxon>Pterygota</taxon>
        <taxon>Neoptera</taxon>
        <taxon>Endopterygota</taxon>
        <taxon>Lepidoptera</taxon>
        <taxon>Glossata</taxon>
        <taxon>Ditrysia</taxon>
        <taxon>Bombycoidea</taxon>
        <taxon>Lasiocampidae</taxon>
        <taxon>Dendrolimus</taxon>
    </lineage>
</organism>